<dbReference type="InterPro" id="IPR046960">
    <property type="entry name" value="PPR_At4g14850-like_plant"/>
</dbReference>
<comment type="caution">
    <text evidence="2">The sequence shown here is derived from an EMBL/GenBank/DDBJ whole genome shotgun (WGS) entry which is preliminary data.</text>
</comment>
<dbReference type="EMBL" id="JAHUZN010000008">
    <property type="protein sequence ID" value="KAG8484921.1"/>
    <property type="molecule type" value="Genomic_DNA"/>
</dbReference>
<dbReference type="AlphaFoldDB" id="A0A8J5YUD8"/>
<dbReference type="GO" id="GO:0009451">
    <property type="term" value="P:RNA modification"/>
    <property type="evidence" value="ECO:0007669"/>
    <property type="project" value="InterPro"/>
</dbReference>
<dbReference type="InterPro" id="IPR046848">
    <property type="entry name" value="E_motif"/>
</dbReference>
<evidence type="ECO:0008006" key="4">
    <source>
        <dbReference type="Google" id="ProtNLM"/>
    </source>
</evidence>
<reference evidence="2 3" key="1">
    <citation type="journal article" date="2021" name="bioRxiv">
        <title>The Gossypium anomalum genome as a resource for cotton improvement and evolutionary analysis of hybrid incompatibility.</title>
        <authorList>
            <person name="Grover C.E."/>
            <person name="Yuan D."/>
            <person name="Arick M.A."/>
            <person name="Miller E.R."/>
            <person name="Hu G."/>
            <person name="Peterson D.G."/>
            <person name="Wendel J.F."/>
            <person name="Udall J.A."/>
        </authorList>
    </citation>
    <scope>NUCLEOTIDE SEQUENCE [LARGE SCALE GENOMIC DNA]</scope>
    <source>
        <strain evidence="2">JFW-Udall</strain>
        <tissue evidence="2">Leaf</tissue>
    </source>
</reference>
<organism evidence="2 3">
    <name type="scientific">Gossypium anomalum</name>
    <dbReference type="NCBI Taxonomy" id="47600"/>
    <lineage>
        <taxon>Eukaryota</taxon>
        <taxon>Viridiplantae</taxon>
        <taxon>Streptophyta</taxon>
        <taxon>Embryophyta</taxon>
        <taxon>Tracheophyta</taxon>
        <taxon>Spermatophyta</taxon>
        <taxon>Magnoliopsida</taxon>
        <taxon>eudicotyledons</taxon>
        <taxon>Gunneridae</taxon>
        <taxon>Pentapetalae</taxon>
        <taxon>rosids</taxon>
        <taxon>malvids</taxon>
        <taxon>Malvales</taxon>
        <taxon>Malvaceae</taxon>
        <taxon>Malvoideae</taxon>
        <taxon>Gossypium</taxon>
    </lineage>
</organism>
<protein>
    <recommendedName>
        <fullName evidence="4">Pentatricopeptide repeat-containing protein</fullName>
    </recommendedName>
</protein>
<dbReference type="GO" id="GO:0003723">
    <property type="term" value="F:RNA binding"/>
    <property type="evidence" value="ECO:0007669"/>
    <property type="project" value="InterPro"/>
</dbReference>
<dbReference type="OrthoDB" id="185373at2759"/>
<accession>A0A8J5YUD8</accession>
<gene>
    <name evidence="2" type="ORF">CXB51_021189</name>
</gene>
<dbReference type="Pfam" id="PF01535">
    <property type="entry name" value="PPR"/>
    <property type="match status" value="2"/>
</dbReference>
<dbReference type="Gene3D" id="1.25.40.10">
    <property type="entry name" value="Tetratricopeptide repeat domain"/>
    <property type="match status" value="1"/>
</dbReference>
<dbReference type="InterPro" id="IPR002885">
    <property type="entry name" value="PPR_rpt"/>
</dbReference>
<evidence type="ECO:0000256" key="1">
    <source>
        <dbReference type="ARBA" id="ARBA00022737"/>
    </source>
</evidence>
<proteinExistence type="predicted"/>
<evidence type="ECO:0000313" key="3">
    <source>
        <dbReference type="Proteomes" id="UP000701853"/>
    </source>
</evidence>
<sequence>MVTFENERGFDQMVTLKNALIEMYSNSGNLRNALQVFENMTHITVITWTAVISAPKCIASCMIDLLGRAGYLAEALKLVALLHLVQLEPWNSGNYAILSNTYASAGRMDKSIMARKMMKDRCLKGARSEFHSKGNYLAIDAKLVVLVSGHG</sequence>
<keyword evidence="1" id="KW-0677">Repeat</keyword>
<dbReference type="InterPro" id="IPR011990">
    <property type="entry name" value="TPR-like_helical_dom_sf"/>
</dbReference>
<dbReference type="Pfam" id="PF20431">
    <property type="entry name" value="E_motif"/>
    <property type="match status" value="1"/>
</dbReference>
<keyword evidence="3" id="KW-1185">Reference proteome</keyword>
<evidence type="ECO:0000313" key="2">
    <source>
        <dbReference type="EMBL" id="KAG8484921.1"/>
    </source>
</evidence>
<dbReference type="PANTHER" id="PTHR47926">
    <property type="entry name" value="PENTATRICOPEPTIDE REPEAT-CONTAINING PROTEIN"/>
    <property type="match status" value="1"/>
</dbReference>
<dbReference type="Proteomes" id="UP000701853">
    <property type="component" value="Chromosome 8"/>
</dbReference>
<name>A0A8J5YUD8_9ROSI</name>